<protein>
    <submittedName>
        <fullName evidence="3">RND family efflux transporter, MFP subunit</fullName>
    </submittedName>
</protein>
<dbReference type="NCBIfam" id="TIGR01730">
    <property type="entry name" value="RND_mfp"/>
    <property type="match status" value="1"/>
</dbReference>
<dbReference type="InterPro" id="IPR058792">
    <property type="entry name" value="Beta-barrel_RND_2"/>
</dbReference>
<evidence type="ECO:0000259" key="2">
    <source>
        <dbReference type="Pfam" id="PF25954"/>
    </source>
</evidence>
<gene>
    <name evidence="3" type="ORF">SAMN04488012_11277</name>
</gene>
<evidence type="ECO:0000313" key="3">
    <source>
        <dbReference type="EMBL" id="SHJ60488.1"/>
    </source>
</evidence>
<dbReference type="PANTHER" id="PTHR30469:SF15">
    <property type="entry name" value="HLYD FAMILY OF SECRETION PROTEINS"/>
    <property type="match status" value="1"/>
</dbReference>
<dbReference type="GO" id="GO:0015562">
    <property type="term" value="F:efflux transmembrane transporter activity"/>
    <property type="evidence" value="ECO:0007669"/>
    <property type="project" value="TreeGrafter"/>
</dbReference>
<proteinExistence type="inferred from homology"/>
<feature type="domain" description="CusB-like beta-barrel" evidence="2">
    <location>
        <begin position="198"/>
        <end position="265"/>
    </location>
</feature>
<dbReference type="Proteomes" id="UP000184040">
    <property type="component" value="Unassembled WGS sequence"/>
</dbReference>
<comment type="similarity">
    <text evidence="1">Belongs to the membrane fusion protein (MFP) (TC 8.A.1) family.</text>
</comment>
<dbReference type="Pfam" id="PF25954">
    <property type="entry name" value="Beta-barrel_RND_2"/>
    <property type="match status" value="1"/>
</dbReference>
<dbReference type="AlphaFoldDB" id="A0A1M6KNB6"/>
<reference evidence="3 4" key="1">
    <citation type="submission" date="2016-11" db="EMBL/GenBank/DDBJ databases">
        <authorList>
            <person name="Jaros S."/>
            <person name="Januszkiewicz K."/>
            <person name="Wedrychowicz H."/>
        </authorList>
    </citation>
    <scope>NUCLEOTIDE SEQUENCE [LARGE SCALE GENOMIC DNA]</scope>
    <source>
        <strain evidence="3 4">DSM 26892</strain>
    </source>
</reference>
<evidence type="ECO:0000313" key="4">
    <source>
        <dbReference type="Proteomes" id="UP000184040"/>
    </source>
</evidence>
<dbReference type="Gene3D" id="1.10.287.470">
    <property type="entry name" value="Helix hairpin bin"/>
    <property type="match status" value="1"/>
</dbReference>
<dbReference type="PANTHER" id="PTHR30469">
    <property type="entry name" value="MULTIDRUG RESISTANCE PROTEIN MDTA"/>
    <property type="match status" value="1"/>
</dbReference>
<name>A0A1M6KNB6_9RHOB</name>
<keyword evidence="4" id="KW-1185">Reference proteome</keyword>
<dbReference type="InterPro" id="IPR006143">
    <property type="entry name" value="RND_pump_MFP"/>
</dbReference>
<dbReference type="EMBL" id="FQZA01000012">
    <property type="protein sequence ID" value="SHJ60488.1"/>
    <property type="molecule type" value="Genomic_DNA"/>
</dbReference>
<sequence length="273" mass="28908">MESQRSGLIPWIVFFVVSSGGSAWAQTAEDCLLEPSAELRLAVRTPGVVASVHAARGDAVGAGDVLLTQVDEVERARLNVARGRAEDRATLDGIVARLDVARAQRDRISALAEGDLVTQERLDAAEQDVLSLLQERAAAESTLRSAALEAEAARAALDQLVLRAPQAGVVTERGLDPGEFADQQSPAFTVVTLDPLHVQAWIPARYWGGVARGDVAQLSVPARGDGRLEADVIAVDPILETVSETFRVTLALPNPDSRLPAGLPCTLYLPIGG</sequence>
<dbReference type="STRING" id="313368.SAMN04488012_11277"/>
<organism evidence="3 4">
    <name type="scientific">Palleronia salina</name>
    <dbReference type="NCBI Taxonomy" id="313368"/>
    <lineage>
        <taxon>Bacteria</taxon>
        <taxon>Pseudomonadati</taxon>
        <taxon>Pseudomonadota</taxon>
        <taxon>Alphaproteobacteria</taxon>
        <taxon>Rhodobacterales</taxon>
        <taxon>Roseobacteraceae</taxon>
        <taxon>Palleronia</taxon>
    </lineage>
</organism>
<dbReference type="SUPFAM" id="SSF111369">
    <property type="entry name" value="HlyD-like secretion proteins"/>
    <property type="match status" value="1"/>
</dbReference>
<evidence type="ECO:0000256" key="1">
    <source>
        <dbReference type="ARBA" id="ARBA00009477"/>
    </source>
</evidence>
<dbReference type="GO" id="GO:1990281">
    <property type="term" value="C:efflux pump complex"/>
    <property type="evidence" value="ECO:0007669"/>
    <property type="project" value="TreeGrafter"/>
</dbReference>
<accession>A0A1M6KNB6</accession>
<dbReference type="Gene3D" id="2.40.50.100">
    <property type="match status" value="1"/>
</dbReference>
<dbReference type="RefSeq" id="WP_073129563.1">
    <property type="nucleotide sequence ID" value="NZ_FQZA01000012.1"/>
</dbReference>
<dbReference type="Gene3D" id="2.40.30.170">
    <property type="match status" value="1"/>
</dbReference>